<proteinExistence type="predicted"/>
<evidence type="ECO:0000313" key="3">
    <source>
        <dbReference type="Proteomes" id="UP000292235"/>
    </source>
</evidence>
<evidence type="ECO:0000313" key="2">
    <source>
        <dbReference type="EMBL" id="QBI53666.1"/>
    </source>
</evidence>
<dbReference type="InterPro" id="IPR043917">
    <property type="entry name" value="DUF5753"/>
</dbReference>
<name>A0A4P6PZD0_9ACTN</name>
<gene>
    <name evidence="2" type="ORF">EKD16_09360</name>
</gene>
<dbReference type="EMBL" id="CP036455">
    <property type="protein sequence ID" value="QBI53666.1"/>
    <property type="molecule type" value="Genomic_DNA"/>
</dbReference>
<dbReference type="KEGG" id="strr:EKD16_09360"/>
<organism evidence="2 3">
    <name type="scientific">Streptomonospora litoralis</name>
    <dbReference type="NCBI Taxonomy" id="2498135"/>
    <lineage>
        <taxon>Bacteria</taxon>
        <taxon>Bacillati</taxon>
        <taxon>Actinomycetota</taxon>
        <taxon>Actinomycetes</taxon>
        <taxon>Streptosporangiales</taxon>
        <taxon>Nocardiopsidaceae</taxon>
        <taxon>Streptomonospora</taxon>
    </lineage>
</organism>
<dbReference type="Proteomes" id="UP000292235">
    <property type="component" value="Chromosome"/>
</dbReference>
<accession>A0A4P6PZD0</accession>
<keyword evidence="3" id="KW-1185">Reference proteome</keyword>
<sequence length="223" mass="24965">MARPSARLRHSLDDAIGHGRLNRLWEDLTGDGQEAWRYEVAELVLAATVIYDYEVLVFPAHMQTEAYSRALIRYGAPWMSTQEVEEEVQARKTRGEHVANGSGPKIWLVIDETIMARRYGGAATMREQLSYVVDLAEGERVTLQMVRASEPCHPGNSGPFNIITSPKAPDALFAENAREGQLSTNPEHLRRYRMLFAALQGVAAGPAETLTAMRNEIKRLDDE</sequence>
<feature type="domain" description="DUF5753" evidence="1">
    <location>
        <begin position="41"/>
        <end position="214"/>
    </location>
</feature>
<dbReference type="AlphaFoldDB" id="A0A4P6PZD0"/>
<reference evidence="2 3" key="1">
    <citation type="submission" date="2019-02" db="EMBL/GenBank/DDBJ databases">
        <authorList>
            <person name="Khodamoradi S."/>
            <person name="Hahnke R.L."/>
            <person name="Kaempfer P."/>
            <person name="Schumann P."/>
            <person name="Rohde M."/>
            <person name="Steinert M."/>
            <person name="Luzhetskyy A."/>
            <person name="Wink J."/>
            <person name="Ruckert C."/>
        </authorList>
    </citation>
    <scope>NUCLEOTIDE SEQUENCE [LARGE SCALE GENOMIC DNA]</scope>
    <source>
        <strain evidence="2 3">M2</strain>
    </source>
</reference>
<evidence type="ECO:0000259" key="1">
    <source>
        <dbReference type="Pfam" id="PF19054"/>
    </source>
</evidence>
<dbReference type="Pfam" id="PF19054">
    <property type="entry name" value="DUF5753"/>
    <property type="match status" value="1"/>
</dbReference>
<protein>
    <recommendedName>
        <fullName evidence="1">DUF5753 domain-containing protein</fullName>
    </recommendedName>
</protein>